<evidence type="ECO:0000256" key="1">
    <source>
        <dbReference type="SAM" id="MobiDB-lite"/>
    </source>
</evidence>
<feature type="compositionally biased region" description="Polar residues" evidence="1">
    <location>
        <begin position="273"/>
        <end position="289"/>
    </location>
</feature>
<feature type="compositionally biased region" description="Polar residues" evidence="1">
    <location>
        <begin position="212"/>
        <end position="226"/>
    </location>
</feature>
<evidence type="ECO:0000313" key="3">
    <source>
        <dbReference type="EMBL" id="KAL0069887.1"/>
    </source>
</evidence>
<feature type="region of interest" description="Disordered" evidence="1">
    <location>
        <begin position="202"/>
        <end position="226"/>
    </location>
</feature>
<feature type="region of interest" description="Disordered" evidence="1">
    <location>
        <begin position="1"/>
        <end position="38"/>
    </location>
</feature>
<keyword evidence="4" id="KW-1185">Reference proteome</keyword>
<evidence type="ECO:0000256" key="2">
    <source>
        <dbReference type="SAM" id="Phobius"/>
    </source>
</evidence>
<reference evidence="3 4" key="1">
    <citation type="submission" date="2024-05" db="EMBL/GenBank/DDBJ databases">
        <title>A draft genome resource for the thread blight pathogen Marasmius tenuissimus strain MS-2.</title>
        <authorList>
            <person name="Yulfo-Soto G.E."/>
            <person name="Baruah I.K."/>
            <person name="Amoako-Attah I."/>
            <person name="Bukari Y."/>
            <person name="Meinhardt L.W."/>
            <person name="Bailey B.A."/>
            <person name="Cohen S.P."/>
        </authorList>
    </citation>
    <scope>NUCLEOTIDE SEQUENCE [LARGE SCALE GENOMIC DNA]</scope>
    <source>
        <strain evidence="3 4">MS-2</strain>
    </source>
</reference>
<feature type="compositionally biased region" description="Low complexity" evidence="1">
    <location>
        <begin position="202"/>
        <end position="211"/>
    </location>
</feature>
<feature type="region of interest" description="Disordered" evidence="1">
    <location>
        <begin position="269"/>
        <end position="311"/>
    </location>
</feature>
<keyword evidence="2" id="KW-0472">Membrane</keyword>
<proteinExistence type="predicted"/>
<feature type="compositionally biased region" description="Basic residues" evidence="1">
    <location>
        <begin position="19"/>
        <end position="28"/>
    </location>
</feature>
<protein>
    <submittedName>
        <fullName evidence="3">Uncharacterized protein</fullName>
    </submittedName>
</protein>
<evidence type="ECO:0000313" key="4">
    <source>
        <dbReference type="Proteomes" id="UP001437256"/>
    </source>
</evidence>
<feature type="region of interest" description="Disordered" evidence="1">
    <location>
        <begin position="371"/>
        <end position="431"/>
    </location>
</feature>
<gene>
    <name evidence="3" type="ORF">AAF712_003157</name>
</gene>
<name>A0ABR3A7C5_9AGAR</name>
<keyword evidence="2" id="KW-1133">Transmembrane helix</keyword>
<comment type="caution">
    <text evidence="3">The sequence shown here is derived from an EMBL/GenBank/DDBJ whole genome shotgun (WGS) entry which is preliminary data.</text>
</comment>
<feature type="compositionally biased region" description="Basic and acidic residues" evidence="1">
    <location>
        <begin position="387"/>
        <end position="406"/>
    </location>
</feature>
<dbReference type="Proteomes" id="UP001437256">
    <property type="component" value="Unassembled WGS sequence"/>
</dbReference>
<keyword evidence="2" id="KW-0812">Transmembrane</keyword>
<dbReference type="EMBL" id="JBBXMP010000010">
    <property type="protein sequence ID" value="KAL0069887.1"/>
    <property type="molecule type" value="Genomic_DNA"/>
</dbReference>
<feature type="compositionally biased region" description="Polar residues" evidence="1">
    <location>
        <begin position="419"/>
        <end position="431"/>
    </location>
</feature>
<sequence>MSPNPEVPWPTQTPAPPPPKRRRIHHPERRQSTFSSQIEDAKRQCQTFSGNDVISCFPNSNTVYAQNQWAAFVWNSRLPEFTQIDRVNIYLFHGDSRQQILEMRDQVNPTNQAGVVTQLINDTWWGPAGANWSGTNISYPFYWVIKRADQQLDGSELEQAHFTAVQTTYADFVAASMSSASAQSSASAASASQRSASEASSLSSVAATATSPQSSTNTPGGVQNGENGSSFPKWAIAVIVILGFFAIATTCVLIFFIMRRLRRRRLESNRNSMGSSSPMMAHANNNEPQSPLLASHMDHRDHQSSVGHGGGYAGAAAGGAATGAALGRAPSLVSPDGASTISRAGSAGEGGPFSGADAAIMADAFRKALRKPDFAGGPPEEDSPENPEAKSELLNRELAEEGRDIRSVSSSRGVRVETLSDSGDTVQDTPR</sequence>
<feature type="compositionally biased region" description="Pro residues" evidence="1">
    <location>
        <begin position="1"/>
        <end position="18"/>
    </location>
</feature>
<organism evidence="3 4">
    <name type="scientific">Marasmius tenuissimus</name>
    <dbReference type="NCBI Taxonomy" id="585030"/>
    <lineage>
        <taxon>Eukaryota</taxon>
        <taxon>Fungi</taxon>
        <taxon>Dikarya</taxon>
        <taxon>Basidiomycota</taxon>
        <taxon>Agaricomycotina</taxon>
        <taxon>Agaricomycetes</taxon>
        <taxon>Agaricomycetidae</taxon>
        <taxon>Agaricales</taxon>
        <taxon>Marasmiineae</taxon>
        <taxon>Marasmiaceae</taxon>
        <taxon>Marasmius</taxon>
    </lineage>
</organism>
<accession>A0ABR3A7C5</accession>
<feature type="transmembrane region" description="Helical" evidence="2">
    <location>
        <begin position="234"/>
        <end position="258"/>
    </location>
</feature>